<reference evidence="2" key="1">
    <citation type="submission" date="2020-11" db="EMBL/GenBank/DDBJ databases">
        <authorList>
            <consortium name="DOE Joint Genome Institute"/>
            <person name="Ahrendt S."/>
            <person name="Riley R."/>
            <person name="Andreopoulos W."/>
            <person name="Labutti K."/>
            <person name="Pangilinan J."/>
            <person name="Ruiz-Duenas F.J."/>
            <person name="Barrasa J.M."/>
            <person name="Sanchez-Garcia M."/>
            <person name="Camarero S."/>
            <person name="Miyauchi S."/>
            <person name="Serrano A."/>
            <person name="Linde D."/>
            <person name="Babiker R."/>
            <person name="Drula E."/>
            <person name="Ayuso-Fernandez I."/>
            <person name="Pacheco R."/>
            <person name="Padilla G."/>
            <person name="Ferreira P."/>
            <person name="Barriuso J."/>
            <person name="Kellner H."/>
            <person name="Castanera R."/>
            <person name="Alfaro M."/>
            <person name="Ramirez L."/>
            <person name="Pisabarro A.G."/>
            <person name="Kuo A."/>
            <person name="Tritt A."/>
            <person name="Lipzen A."/>
            <person name="He G."/>
            <person name="Yan M."/>
            <person name="Ng V."/>
            <person name="Cullen D."/>
            <person name="Martin F."/>
            <person name="Rosso M.-N."/>
            <person name="Henrissat B."/>
            <person name="Hibbett D."/>
            <person name="Martinez A.T."/>
            <person name="Grigoriev I.V."/>
        </authorList>
    </citation>
    <scope>NUCLEOTIDE SEQUENCE</scope>
    <source>
        <strain evidence="2">CBS 247.69</strain>
    </source>
</reference>
<sequence>MDVDENELSSDSEITEQQDYIQTQFNTENSDNNSDTNSDKNISQGENEHEQDPHGSSDIEDSLGSIKITHPNPAPYSGDYDISSSDDTDYKFSDQPDIEENESDEDSSEDIEYPAIQHSSIKTFTASLTVISIWLIIDEFVDGFKAVRESTLSGGPVELSSSIQNTLDILDKDPHSESAVIRIASLWPELTGLKQINSISKVDIRLRFALTILATWTPFMWLDTIIGTALSGLTIQHVSVLEMPQDSSWPPTFTWDIGKALENTRITSTQALRFWLQFPSDTTTLAQYAVIDACITLGLPTSFFLLEEVWDLFKNPMPILKNSMQARNLKSQDAIIQTIHNAFHDHSYMIEASKETAGLNLLGFLFDEWSNSGGLSKKFSTALKPSKSCQQLTILTTSIPCDLSETPLLVFTEFLRQLEPSIHVVGTTGDTLSNIENNPMLERLLKKPDHFMPFRECAPTRILVAGSQLADPVFLKTPIGFWNLLVHRGVFYASDFIKEEGCQENQKSILSIQTHMAHTTPGGH</sequence>
<dbReference type="OrthoDB" id="2934473at2759"/>
<feature type="region of interest" description="Disordered" evidence="1">
    <location>
        <begin position="1"/>
        <end position="110"/>
    </location>
</feature>
<evidence type="ECO:0000313" key="3">
    <source>
        <dbReference type="Proteomes" id="UP000807353"/>
    </source>
</evidence>
<accession>A0A9P5XPN5</accession>
<feature type="compositionally biased region" description="Acidic residues" evidence="1">
    <location>
        <begin position="1"/>
        <end position="16"/>
    </location>
</feature>
<feature type="compositionally biased region" description="Low complexity" evidence="1">
    <location>
        <begin position="76"/>
        <end position="85"/>
    </location>
</feature>
<evidence type="ECO:0000256" key="1">
    <source>
        <dbReference type="SAM" id="MobiDB-lite"/>
    </source>
</evidence>
<dbReference type="EMBL" id="MU150819">
    <property type="protein sequence ID" value="KAF9455283.1"/>
    <property type="molecule type" value="Genomic_DNA"/>
</dbReference>
<proteinExistence type="predicted"/>
<dbReference type="Proteomes" id="UP000807353">
    <property type="component" value="Unassembled WGS sequence"/>
</dbReference>
<name>A0A9P5XPN5_9AGAR</name>
<feature type="compositionally biased region" description="Low complexity" evidence="1">
    <location>
        <begin position="26"/>
        <end position="41"/>
    </location>
</feature>
<comment type="caution">
    <text evidence="2">The sequence shown here is derived from an EMBL/GenBank/DDBJ whole genome shotgun (WGS) entry which is preliminary data.</text>
</comment>
<feature type="compositionally biased region" description="Basic and acidic residues" evidence="1">
    <location>
        <begin position="46"/>
        <end position="57"/>
    </location>
</feature>
<gene>
    <name evidence="2" type="ORF">BDZ94DRAFT_1242363</name>
</gene>
<feature type="compositionally biased region" description="Acidic residues" evidence="1">
    <location>
        <begin position="96"/>
        <end position="110"/>
    </location>
</feature>
<keyword evidence="3" id="KW-1185">Reference proteome</keyword>
<evidence type="ECO:0000313" key="2">
    <source>
        <dbReference type="EMBL" id="KAF9455283.1"/>
    </source>
</evidence>
<dbReference type="AlphaFoldDB" id="A0A9P5XPN5"/>
<protein>
    <submittedName>
        <fullName evidence="2">Uncharacterized protein</fullName>
    </submittedName>
</protein>
<organism evidence="2 3">
    <name type="scientific">Collybia nuda</name>
    <dbReference type="NCBI Taxonomy" id="64659"/>
    <lineage>
        <taxon>Eukaryota</taxon>
        <taxon>Fungi</taxon>
        <taxon>Dikarya</taxon>
        <taxon>Basidiomycota</taxon>
        <taxon>Agaricomycotina</taxon>
        <taxon>Agaricomycetes</taxon>
        <taxon>Agaricomycetidae</taxon>
        <taxon>Agaricales</taxon>
        <taxon>Tricholomatineae</taxon>
        <taxon>Clitocybaceae</taxon>
        <taxon>Collybia</taxon>
    </lineage>
</organism>